<dbReference type="EMBL" id="BJZQ01000019">
    <property type="protein sequence ID" value="GEO90453.1"/>
    <property type="molecule type" value="Genomic_DNA"/>
</dbReference>
<evidence type="ECO:0000313" key="2">
    <source>
        <dbReference type="EMBL" id="GEO90453.1"/>
    </source>
</evidence>
<name>A0A512HYC2_9ACTN</name>
<reference evidence="2 3" key="1">
    <citation type="submission" date="2019-07" db="EMBL/GenBank/DDBJ databases">
        <title>Whole genome shotgun sequence of Aeromicrobium flavum NBRC 107625.</title>
        <authorList>
            <person name="Hosoyama A."/>
            <person name="Uohara A."/>
            <person name="Ohji S."/>
            <person name="Ichikawa N."/>
        </authorList>
    </citation>
    <scope>NUCLEOTIDE SEQUENCE [LARGE SCALE GENOMIC DNA]</scope>
    <source>
        <strain evidence="2 3">NBRC 107625</strain>
    </source>
</reference>
<keyword evidence="3" id="KW-1185">Reference proteome</keyword>
<proteinExistence type="predicted"/>
<evidence type="ECO:0000313" key="3">
    <source>
        <dbReference type="Proteomes" id="UP000321769"/>
    </source>
</evidence>
<gene>
    <name evidence="2" type="ORF">AFL01nite_27800</name>
</gene>
<comment type="caution">
    <text evidence="2">The sequence shown here is derived from an EMBL/GenBank/DDBJ whole genome shotgun (WGS) entry which is preliminary data.</text>
</comment>
<feature type="region of interest" description="Disordered" evidence="1">
    <location>
        <begin position="107"/>
        <end position="148"/>
    </location>
</feature>
<evidence type="ECO:0000256" key="1">
    <source>
        <dbReference type="SAM" id="MobiDB-lite"/>
    </source>
</evidence>
<dbReference type="Proteomes" id="UP000321769">
    <property type="component" value="Unassembled WGS sequence"/>
</dbReference>
<dbReference type="AlphaFoldDB" id="A0A512HYC2"/>
<protein>
    <submittedName>
        <fullName evidence="2">Uncharacterized protein</fullName>
    </submittedName>
</protein>
<organism evidence="2 3">
    <name type="scientific">Aeromicrobium flavum</name>
    <dbReference type="NCBI Taxonomy" id="416568"/>
    <lineage>
        <taxon>Bacteria</taxon>
        <taxon>Bacillati</taxon>
        <taxon>Actinomycetota</taxon>
        <taxon>Actinomycetes</taxon>
        <taxon>Propionibacteriales</taxon>
        <taxon>Nocardioidaceae</taxon>
        <taxon>Aeromicrobium</taxon>
    </lineage>
</organism>
<feature type="compositionally biased region" description="Basic and acidic residues" evidence="1">
    <location>
        <begin position="118"/>
        <end position="127"/>
    </location>
</feature>
<accession>A0A512HYC2</accession>
<sequence length="148" mass="14687">MLTQRFVAAWAVRFEVAGGAVAVRGAADRSGAGAVCSGEAVGVGAGSAGGAVSTGSVVAEVDGSGVGAVSVVAWLGRVINEGTRARATATPHRRPTRIMTTGCITSVSSASGTGLSGDSRRFSREESGDTPSFVRNSPRCGSASLEKT</sequence>